<dbReference type="InParanoid" id="E5A284"/>
<accession>E5A284</accession>
<dbReference type="HOGENOM" id="CLU_3087681_0_0_1"/>
<dbReference type="VEuPathDB" id="FungiDB:LEMA_uP093700.1"/>
<gene>
    <name evidence="1" type="ORF">LEMA_uP093700.1</name>
</gene>
<proteinExistence type="predicted"/>
<sequence>MKRHKFRLIYSFKAYHFQPYRPQLSIAPPSYISASSRLASFFRFLLVTRYNH</sequence>
<name>E5A284_LEPMJ</name>
<dbReference type="AlphaFoldDB" id="E5A284"/>
<evidence type="ECO:0000313" key="2">
    <source>
        <dbReference type="Proteomes" id="UP000002668"/>
    </source>
</evidence>
<dbReference type="EMBL" id="FP929132">
    <property type="protein sequence ID" value="CBX97961.1"/>
    <property type="molecule type" value="Genomic_DNA"/>
</dbReference>
<evidence type="ECO:0000313" key="1">
    <source>
        <dbReference type="EMBL" id="CBX97961.1"/>
    </source>
</evidence>
<dbReference type="Proteomes" id="UP000002668">
    <property type="component" value="Genome"/>
</dbReference>
<protein>
    <submittedName>
        <fullName evidence="1">Predicted protein</fullName>
    </submittedName>
</protein>
<keyword evidence="2" id="KW-1185">Reference proteome</keyword>
<organism evidence="2">
    <name type="scientific">Leptosphaeria maculans (strain JN3 / isolate v23.1.3 / race Av1-4-5-6-7-8)</name>
    <name type="common">Blackleg fungus</name>
    <name type="synonym">Phoma lingam</name>
    <dbReference type="NCBI Taxonomy" id="985895"/>
    <lineage>
        <taxon>Eukaryota</taxon>
        <taxon>Fungi</taxon>
        <taxon>Dikarya</taxon>
        <taxon>Ascomycota</taxon>
        <taxon>Pezizomycotina</taxon>
        <taxon>Dothideomycetes</taxon>
        <taxon>Pleosporomycetidae</taxon>
        <taxon>Pleosporales</taxon>
        <taxon>Pleosporineae</taxon>
        <taxon>Leptosphaeriaceae</taxon>
        <taxon>Plenodomus</taxon>
        <taxon>Plenodomus lingam/Leptosphaeria maculans species complex</taxon>
    </lineage>
</organism>
<reference evidence="2" key="1">
    <citation type="journal article" date="2011" name="Nat. Commun.">
        <title>Effector diversification within compartments of the Leptosphaeria maculans genome affected by Repeat-Induced Point mutations.</title>
        <authorList>
            <person name="Rouxel T."/>
            <person name="Grandaubert J."/>
            <person name="Hane J.K."/>
            <person name="Hoede C."/>
            <person name="van de Wouw A.P."/>
            <person name="Couloux A."/>
            <person name="Dominguez V."/>
            <person name="Anthouard V."/>
            <person name="Bally P."/>
            <person name="Bourras S."/>
            <person name="Cozijnsen A.J."/>
            <person name="Ciuffetti L.M."/>
            <person name="Degrave A."/>
            <person name="Dilmaghani A."/>
            <person name="Duret L."/>
            <person name="Fudal I."/>
            <person name="Goodwin S.B."/>
            <person name="Gout L."/>
            <person name="Glaser N."/>
            <person name="Linglin J."/>
            <person name="Kema G.H.J."/>
            <person name="Lapalu N."/>
            <person name="Lawrence C.B."/>
            <person name="May K."/>
            <person name="Meyer M."/>
            <person name="Ollivier B."/>
            <person name="Poulain J."/>
            <person name="Schoch C.L."/>
            <person name="Simon A."/>
            <person name="Spatafora J.W."/>
            <person name="Stachowiak A."/>
            <person name="Turgeon B.G."/>
            <person name="Tyler B.M."/>
            <person name="Vincent D."/>
            <person name="Weissenbach J."/>
            <person name="Amselem J."/>
            <person name="Quesneville H."/>
            <person name="Oliver R.P."/>
            <person name="Wincker P."/>
            <person name="Balesdent M.-H."/>
            <person name="Howlett B.J."/>
        </authorList>
    </citation>
    <scope>NUCLEOTIDE SEQUENCE [LARGE SCALE GENOMIC DNA]</scope>
    <source>
        <strain evidence="2">JN3 / isolate v23.1.3 / race Av1-4-5-6-7-8</strain>
    </source>
</reference>